<dbReference type="Pfam" id="PF05065">
    <property type="entry name" value="Phage_capsid"/>
    <property type="match status" value="1"/>
</dbReference>
<dbReference type="NCBIfam" id="TIGR01554">
    <property type="entry name" value="major_cap_HK97"/>
    <property type="match status" value="1"/>
</dbReference>
<evidence type="ECO:0000259" key="3">
    <source>
        <dbReference type="Pfam" id="PF05065"/>
    </source>
</evidence>
<organism evidence="4 5">
    <name type="scientific">Lachnoclostridium phytofermentans</name>
    <dbReference type="NCBI Taxonomy" id="66219"/>
    <lineage>
        <taxon>Bacteria</taxon>
        <taxon>Bacillati</taxon>
        <taxon>Bacillota</taxon>
        <taxon>Clostridia</taxon>
        <taxon>Lachnospirales</taxon>
        <taxon>Lachnospiraceae</taxon>
    </lineage>
</organism>
<sequence length="401" mass="43607">MKKIYELKNERATLLTDAENALTAKNMELYNSKMAEVKNLNDQIKALEDLEAENGKFTNEGIANLSGLTAGTINRNDKEYLDAFFYAITNGVTPMNGKNDAKVAVLYNALTETGGTPAGKDGGFLVPTSFNDMIIEQRRQLVQLSELFNVETVTTPTGWRAVDTAPTTGFEEVDEMATIGSNDQPAFTKVTYSLKKHGLRVPVSSELMNDNTAGLMAYLARWFAKKGVITENKKLIAALDTLTASNLTSGKEVDDLKSAINKELDPDIALNAVIITNQSGYDFLDNIKDTTGRGLIQPDPTTGSPMIFKNKRIEVVSDAQLPNRVVTAAGATKGTYYPVYVGDYKVFATLFKGKNLEVASTNIGGNAWATDSTEVRGIMRIDVQKLDTAAAIKKEIFVPAA</sequence>
<evidence type="ECO:0000313" key="4">
    <source>
        <dbReference type="EMBL" id="HCL03881.1"/>
    </source>
</evidence>
<gene>
    <name evidence="4" type="ORF">DHW61_15990</name>
</gene>
<dbReference type="AlphaFoldDB" id="A0A3D2X9U3"/>
<protein>
    <submittedName>
        <fullName evidence="4">Phage major capsid protein</fullName>
    </submittedName>
</protein>
<feature type="domain" description="Phage capsid-like C-terminal" evidence="3">
    <location>
        <begin position="122"/>
        <end position="392"/>
    </location>
</feature>
<comment type="subcellular location">
    <subcellularLocation>
        <location evidence="1">Virion</location>
    </subcellularLocation>
</comment>
<evidence type="ECO:0000313" key="5">
    <source>
        <dbReference type="Proteomes" id="UP000262969"/>
    </source>
</evidence>
<dbReference type="EMBL" id="DPVV01000529">
    <property type="protein sequence ID" value="HCL03881.1"/>
    <property type="molecule type" value="Genomic_DNA"/>
</dbReference>
<name>A0A3D2X9U3_9FIRM</name>
<evidence type="ECO:0000256" key="2">
    <source>
        <dbReference type="SAM" id="Coils"/>
    </source>
</evidence>
<dbReference type="SUPFAM" id="SSF56563">
    <property type="entry name" value="Major capsid protein gp5"/>
    <property type="match status" value="1"/>
</dbReference>
<dbReference type="Proteomes" id="UP000262969">
    <property type="component" value="Unassembled WGS sequence"/>
</dbReference>
<reference evidence="4 5" key="1">
    <citation type="journal article" date="2018" name="Nat. Biotechnol.">
        <title>A standardized bacterial taxonomy based on genome phylogeny substantially revises the tree of life.</title>
        <authorList>
            <person name="Parks D.H."/>
            <person name="Chuvochina M."/>
            <person name="Waite D.W."/>
            <person name="Rinke C."/>
            <person name="Skarshewski A."/>
            <person name="Chaumeil P.A."/>
            <person name="Hugenholtz P."/>
        </authorList>
    </citation>
    <scope>NUCLEOTIDE SEQUENCE [LARGE SCALE GENOMIC DNA]</scope>
    <source>
        <strain evidence="4">UBA11728</strain>
    </source>
</reference>
<comment type="caution">
    <text evidence="4">The sequence shown here is derived from an EMBL/GenBank/DDBJ whole genome shotgun (WGS) entry which is preliminary data.</text>
</comment>
<keyword evidence="2" id="KW-0175">Coiled coil</keyword>
<accession>A0A3D2X9U3</accession>
<dbReference type="InterPro" id="IPR024455">
    <property type="entry name" value="Phage_capsid"/>
</dbReference>
<evidence type="ECO:0000256" key="1">
    <source>
        <dbReference type="ARBA" id="ARBA00004328"/>
    </source>
</evidence>
<dbReference type="InterPro" id="IPR054612">
    <property type="entry name" value="Phage_capsid-like_C"/>
</dbReference>
<proteinExistence type="predicted"/>
<feature type="coiled-coil region" evidence="2">
    <location>
        <begin position="30"/>
        <end position="60"/>
    </location>
</feature>